<dbReference type="AlphaFoldDB" id="A0A1G8EQH8"/>
<feature type="domain" description="DUF4261" evidence="1">
    <location>
        <begin position="189"/>
        <end position="265"/>
    </location>
</feature>
<protein>
    <recommendedName>
        <fullName evidence="1">DUF4261 domain-containing protein</fullName>
    </recommendedName>
</protein>
<dbReference type="STRING" id="702745.SAMN05421818_1128"/>
<dbReference type="InterPro" id="IPR025357">
    <property type="entry name" value="DUF4261"/>
</dbReference>
<dbReference type="RefSeq" id="WP_090408598.1">
    <property type="nucleotide sequence ID" value="NZ_FNDQ01000012.1"/>
</dbReference>
<organism evidence="2 3">
    <name type="scientific">Myroides phaeus</name>
    <dbReference type="NCBI Taxonomy" id="702745"/>
    <lineage>
        <taxon>Bacteria</taxon>
        <taxon>Pseudomonadati</taxon>
        <taxon>Bacteroidota</taxon>
        <taxon>Flavobacteriia</taxon>
        <taxon>Flavobacteriales</taxon>
        <taxon>Flavobacteriaceae</taxon>
        <taxon>Myroides</taxon>
    </lineage>
</organism>
<proteinExistence type="predicted"/>
<evidence type="ECO:0000313" key="2">
    <source>
        <dbReference type="EMBL" id="SDH71979.1"/>
    </source>
</evidence>
<accession>A0A1G8EQH8</accession>
<gene>
    <name evidence="2" type="ORF">SAMN05421818_1128</name>
</gene>
<name>A0A1G8EQH8_9FLAO</name>
<evidence type="ECO:0000313" key="3">
    <source>
        <dbReference type="Proteomes" id="UP000243588"/>
    </source>
</evidence>
<dbReference type="EMBL" id="FNDQ01000012">
    <property type="protein sequence ID" value="SDH71979.1"/>
    <property type="molecule type" value="Genomic_DNA"/>
</dbReference>
<dbReference type="Pfam" id="PF14080">
    <property type="entry name" value="DUF4261"/>
    <property type="match status" value="1"/>
</dbReference>
<evidence type="ECO:0000259" key="1">
    <source>
        <dbReference type="Pfam" id="PF14080"/>
    </source>
</evidence>
<sequence>MKHKKIGNAPKIAMFKLLYTEKPTIDMEAVLTELHKVYPNASYDNDANVFIFPDCQIELKNGTGPAQCVVLRTEDDQKAELTDAYFQQNWHWQEAEEAYAACKYEIVVTDFLSRSLDPRIRIVLVQQLLAAMIKVSNPQVIVSVHGQKLLDTQAFVEDCKDPNYIALDLFINVRLYNVEETEQGRLLMDTVGLHALGLSDLQIFYNDDSLIDSIANRLWDYAYYLAHVGEVIEDGNTVQGLEESQKWVCNKVFSVTEPERTVLDIKVS</sequence>
<reference evidence="3" key="1">
    <citation type="submission" date="2016-10" db="EMBL/GenBank/DDBJ databases">
        <authorList>
            <person name="Varghese N."/>
            <person name="Submissions S."/>
        </authorList>
    </citation>
    <scope>NUCLEOTIDE SEQUENCE [LARGE SCALE GENOMIC DNA]</scope>
    <source>
        <strain evidence="3">DSM 23313</strain>
    </source>
</reference>
<dbReference type="Proteomes" id="UP000243588">
    <property type="component" value="Unassembled WGS sequence"/>
</dbReference>
<keyword evidence="3" id="KW-1185">Reference proteome</keyword>